<name>A0A1J5P5T9_9ZZZZ</name>
<gene>
    <name evidence="2" type="ORF">GALL_552770</name>
</gene>
<protein>
    <submittedName>
        <fullName evidence="2">Uncharacterized protein</fullName>
    </submittedName>
</protein>
<organism evidence="2">
    <name type="scientific">mine drainage metagenome</name>
    <dbReference type="NCBI Taxonomy" id="410659"/>
    <lineage>
        <taxon>unclassified sequences</taxon>
        <taxon>metagenomes</taxon>
        <taxon>ecological metagenomes</taxon>
    </lineage>
</organism>
<comment type="caution">
    <text evidence="2">The sequence shown here is derived from an EMBL/GenBank/DDBJ whole genome shotgun (WGS) entry which is preliminary data.</text>
</comment>
<sequence length="132" mass="14309">MRVQIVGRQKPGLLQPCGAERAPRPGPRALHHPDALPHRLGQSLELGRGTEPRREPGRNDPPSAGSDEGLGSDTVAAGIGIGNIHPGQCIQRGHIEHGIRRMPPQRPAIERHGVLIGMAQRPEIRCTKRLQP</sequence>
<feature type="region of interest" description="Disordered" evidence="1">
    <location>
        <begin position="1"/>
        <end position="82"/>
    </location>
</feature>
<evidence type="ECO:0000313" key="2">
    <source>
        <dbReference type="EMBL" id="OIQ63183.1"/>
    </source>
</evidence>
<dbReference type="EMBL" id="MLJW01009232">
    <property type="protein sequence ID" value="OIQ63183.1"/>
    <property type="molecule type" value="Genomic_DNA"/>
</dbReference>
<reference evidence="2" key="1">
    <citation type="submission" date="2016-10" db="EMBL/GenBank/DDBJ databases">
        <title>Sequence of Gallionella enrichment culture.</title>
        <authorList>
            <person name="Poehlein A."/>
            <person name="Muehling M."/>
            <person name="Daniel R."/>
        </authorList>
    </citation>
    <scope>NUCLEOTIDE SEQUENCE</scope>
</reference>
<proteinExistence type="predicted"/>
<dbReference type="AlphaFoldDB" id="A0A1J5P5T9"/>
<accession>A0A1J5P5T9</accession>
<feature type="compositionally biased region" description="Basic and acidic residues" evidence="1">
    <location>
        <begin position="48"/>
        <end position="58"/>
    </location>
</feature>
<evidence type="ECO:0000256" key="1">
    <source>
        <dbReference type="SAM" id="MobiDB-lite"/>
    </source>
</evidence>